<dbReference type="Proteomes" id="UP000552864">
    <property type="component" value="Unassembled WGS sequence"/>
</dbReference>
<evidence type="ECO:0000256" key="1">
    <source>
        <dbReference type="SAM" id="Phobius"/>
    </source>
</evidence>
<dbReference type="AlphaFoldDB" id="A0A847SK77"/>
<feature type="transmembrane region" description="Helical" evidence="1">
    <location>
        <begin position="36"/>
        <end position="54"/>
    </location>
</feature>
<keyword evidence="3" id="KW-1185">Reference proteome</keyword>
<dbReference type="EMBL" id="JABAHZ010000009">
    <property type="protein sequence ID" value="NLR82301.1"/>
    <property type="molecule type" value="Genomic_DNA"/>
</dbReference>
<keyword evidence="1" id="KW-1133">Transmembrane helix</keyword>
<keyword evidence="1" id="KW-0812">Transmembrane</keyword>
<reference evidence="2 3" key="1">
    <citation type="submission" date="2020-04" db="EMBL/GenBank/DDBJ databases">
        <authorList>
            <person name="Yin C."/>
        </authorList>
    </citation>
    <scope>NUCLEOTIDE SEQUENCE [LARGE SCALE GENOMIC DNA]</scope>
    <source>
        <strain evidence="2 3">Ak56</strain>
    </source>
</reference>
<gene>
    <name evidence="2" type="ORF">HGH91_27035</name>
</gene>
<feature type="transmembrane region" description="Helical" evidence="1">
    <location>
        <begin position="6"/>
        <end position="24"/>
    </location>
</feature>
<proteinExistence type="predicted"/>
<evidence type="ECO:0000313" key="2">
    <source>
        <dbReference type="EMBL" id="NLR82301.1"/>
    </source>
</evidence>
<comment type="caution">
    <text evidence="2">The sequence shown here is derived from an EMBL/GenBank/DDBJ whole genome shotgun (WGS) entry which is preliminary data.</text>
</comment>
<keyword evidence="1" id="KW-0472">Membrane</keyword>
<sequence>MQVNFIILLFTGIYLAGTLLYYRYAVKKGIAFRYKPITLIVVFLLFLLALYGIITQKPYNEILPFIR</sequence>
<organism evidence="2 3">
    <name type="scientific">Chitinophaga eiseniae</name>
    <dbReference type="NCBI Taxonomy" id="634771"/>
    <lineage>
        <taxon>Bacteria</taxon>
        <taxon>Pseudomonadati</taxon>
        <taxon>Bacteroidota</taxon>
        <taxon>Chitinophagia</taxon>
        <taxon>Chitinophagales</taxon>
        <taxon>Chitinophagaceae</taxon>
        <taxon>Chitinophaga</taxon>
    </lineage>
</organism>
<protein>
    <submittedName>
        <fullName evidence="2">Uncharacterized protein</fullName>
    </submittedName>
</protein>
<accession>A0A847SK77</accession>
<dbReference type="RefSeq" id="WP_168742257.1">
    <property type="nucleotide sequence ID" value="NZ_JABAHZ010000009.1"/>
</dbReference>
<name>A0A847SK77_9BACT</name>
<evidence type="ECO:0000313" key="3">
    <source>
        <dbReference type="Proteomes" id="UP000552864"/>
    </source>
</evidence>